<reference evidence="1 2" key="1">
    <citation type="submission" date="2018-06" db="EMBL/GenBank/DDBJ databases">
        <authorList>
            <consortium name="Pathogen Informatics"/>
            <person name="Doyle S."/>
        </authorList>
    </citation>
    <scope>NUCLEOTIDE SEQUENCE [LARGE SCALE GENOMIC DNA]</scope>
    <source>
        <strain evidence="1 2">NCTC10571</strain>
    </source>
</reference>
<name>A0A378NRQ1_9FIRM</name>
<gene>
    <name evidence="1" type="ORF">NCTC10571_00685</name>
</gene>
<evidence type="ECO:0000313" key="1">
    <source>
        <dbReference type="EMBL" id="STY70546.1"/>
    </source>
</evidence>
<protein>
    <submittedName>
        <fullName evidence="1">Uncharacterized protein</fullName>
    </submittedName>
</protein>
<sequence>MINIAIFYDDGKEKELILLGAKGRNVFDDIEQFKNQNYKVKISTVSKESLKAFLKANI</sequence>
<organism evidence="1 2">
    <name type="scientific">Megamonas hypermegale</name>
    <dbReference type="NCBI Taxonomy" id="158847"/>
    <lineage>
        <taxon>Bacteria</taxon>
        <taxon>Bacillati</taxon>
        <taxon>Bacillota</taxon>
        <taxon>Negativicutes</taxon>
        <taxon>Selenomonadales</taxon>
        <taxon>Selenomonadaceae</taxon>
        <taxon>Megamonas</taxon>
    </lineage>
</organism>
<dbReference type="AlphaFoldDB" id="A0A378NRQ1"/>
<accession>A0A378NRQ1</accession>
<dbReference type="Proteomes" id="UP000255234">
    <property type="component" value="Unassembled WGS sequence"/>
</dbReference>
<dbReference type="RefSeq" id="WP_177159352.1">
    <property type="nucleotide sequence ID" value="NZ_UGPP01000001.1"/>
</dbReference>
<evidence type="ECO:0000313" key="2">
    <source>
        <dbReference type="Proteomes" id="UP000255234"/>
    </source>
</evidence>
<proteinExistence type="predicted"/>
<dbReference type="EMBL" id="UGPP01000001">
    <property type="protein sequence ID" value="STY70546.1"/>
    <property type="molecule type" value="Genomic_DNA"/>
</dbReference>